<feature type="region of interest" description="Disordered" evidence="1">
    <location>
        <begin position="21"/>
        <end position="69"/>
    </location>
</feature>
<comment type="caution">
    <text evidence="2">The sequence shown here is derived from an EMBL/GenBank/DDBJ whole genome shotgun (WGS) entry which is preliminary data.</text>
</comment>
<name>A0AA38H2L4_9TREE</name>
<dbReference type="EMBL" id="JAKWFO010000014">
    <property type="protein sequence ID" value="KAI9632481.1"/>
    <property type="molecule type" value="Genomic_DNA"/>
</dbReference>
<protein>
    <submittedName>
        <fullName evidence="2">Uncharacterized protein</fullName>
    </submittedName>
</protein>
<proteinExistence type="predicted"/>
<organism evidence="2 3">
    <name type="scientific">Dioszegia hungarica</name>
    <dbReference type="NCBI Taxonomy" id="4972"/>
    <lineage>
        <taxon>Eukaryota</taxon>
        <taxon>Fungi</taxon>
        <taxon>Dikarya</taxon>
        <taxon>Basidiomycota</taxon>
        <taxon>Agaricomycotina</taxon>
        <taxon>Tremellomycetes</taxon>
        <taxon>Tremellales</taxon>
        <taxon>Bulleribasidiaceae</taxon>
        <taxon>Dioszegia</taxon>
    </lineage>
</organism>
<reference evidence="2" key="1">
    <citation type="journal article" date="2022" name="G3 (Bethesda)">
        <title>High quality genome of the basidiomycete yeast Dioszegia hungarica PDD-24b-2 isolated from cloud water.</title>
        <authorList>
            <person name="Jarrige D."/>
            <person name="Haridas S."/>
            <person name="Bleykasten-Grosshans C."/>
            <person name="Joly M."/>
            <person name="Nadalig T."/>
            <person name="Sancelme M."/>
            <person name="Vuilleumier S."/>
            <person name="Grigoriev I.V."/>
            <person name="Amato P."/>
            <person name="Bringel F."/>
        </authorList>
    </citation>
    <scope>NUCLEOTIDE SEQUENCE</scope>
    <source>
        <strain evidence="2">PDD-24b-2</strain>
    </source>
</reference>
<keyword evidence="3" id="KW-1185">Reference proteome</keyword>
<evidence type="ECO:0000256" key="1">
    <source>
        <dbReference type="SAM" id="MobiDB-lite"/>
    </source>
</evidence>
<dbReference type="RefSeq" id="XP_052942258.1">
    <property type="nucleotide sequence ID" value="XM_053091267.1"/>
</dbReference>
<dbReference type="Proteomes" id="UP001164286">
    <property type="component" value="Unassembled WGS sequence"/>
</dbReference>
<evidence type="ECO:0000313" key="2">
    <source>
        <dbReference type="EMBL" id="KAI9632481.1"/>
    </source>
</evidence>
<sequence length="213" mass="23115">MTSLSGVTRMPFSELGIDRISEDQEAIRSQSSDTGLSSLFGSEEGGGKEGQDLEAMGLPSRPDGQINAQSAAVDQAASQKSHSGACCACSKNLAEQHSTEIENLHDNLRSKEEALIYSSETIRKQARTIAMLEGRDEHRVAHIRFLDGNSRLKDRRIEELRDYIVAQAGPPIARRTLIDGGFVNLNAPYHSASPFKLDVDLNDFGGPASARSD</sequence>
<dbReference type="GeneID" id="77730472"/>
<gene>
    <name evidence="2" type="ORF">MKK02DRAFT_40784</name>
</gene>
<dbReference type="AlphaFoldDB" id="A0AA38H2L4"/>
<accession>A0AA38H2L4</accession>
<evidence type="ECO:0000313" key="3">
    <source>
        <dbReference type="Proteomes" id="UP001164286"/>
    </source>
</evidence>